<dbReference type="GO" id="GO:0005829">
    <property type="term" value="C:cytosol"/>
    <property type="evidence" value="ECO:0007669"/>
    <property type="project" value="TreeGrafter"/>
</dbReference>
<dbReference type="OrthoDB" id="5582699at2"/>
<dbReference type="InterPro" id="IPR018060">
    <property type="entry name" value="HTH_AraC"/>
</dbReference>
<dbReference type="SUPFAM" id="SSF46689">
    <property type="entry name" value="Homeodomain-like"/>
    <property type="match status" value="1"/>
</dbReference>
<sequence>MPDLDKRRAVTPPAAVVAGFLCLRTSAPPRVRHMRPELVLEVRRSIDELLIEGATLEQVAARLNMPARRLREQLAQAGVRFNELLGDCRRNLAKRLLVDTDESIELIAERTGFSEPSTFCRAFKRWVGETPVAFRRRSRLAQDERSAW</sequence>
<evidence type="ECO:0000313" key="6">
    <source>
        <dbReference type="Proteomes" id="UP000183018"/>
    </source>
</evidence>
<keyword evidence="2 5" id="KW-0238">DNA-binding</keyword>
<accession>A0A1I3I9R5</accession>
<evidence type="ECO:0000256" key="3">
    <source>
        <dbReference type="ARBA" id="ARBA00023163"/>
    </source>
</evidence>
<evidence type="ECO:0000313" key="5">
    <source>
        <dbReference type="EMBL" id="SFI44577.1"/>
    </source>
</evidence>
<dbReference type="Gene3D" id="1.10.10.60">
    <property type="entry name" value="Homeodomain-like"/>
    <property type="match status" value="1"/>
</dbReference>
<dbReference type="Proteomes" id="UP000183018">
    <property type="component" value="Unassembled WGS sequence"/>
</dbReference>
<name>A0A1I3I9R5_9GAMM</name>
<dbReference type="PRINTS" id="PR00032">
    <property type="entry name" value="HTHARAC"/>
</dbReference>
<proteinExistence type="predicted"/>
<organism evidence="5 6">
    <name type="scientific">Phytopseudomonas argentinensis</name>
    <dbReference type="NCBI Taxonomy" id="289370"/>
    <lineage>
        <taxon>Bacteria</taxon>
        <taxon>Pseudomonadati</taxon>
        <taxon>Pseudomonadota</taxon>
        <taxon>Gammaproteobacteria</taxon>
        <taxon>Pseudomonadales</taxon>
        <taxon>Pseudomonadaceae</taxon>
        <taxon>Phytopseudomonas</taxon>
    </lineage>
</organism>
<dbReference type="STRING" id="289370.SAMN05216602_1522"/>
<dbReference type="SMART" id="SM00342">
    <property type="entry name" value="HTH_ARAC"/>
    <property type="match status" value="1"/>
</dbReference>
<dbReference type="PANTHER" id="PTHR47894:SF1">
    <property type="entry name" value="HTH-TYPE TRANSCRIPTIONAL REGULATOR VQSM"/>
    <property type="match status" value="1"/>
</dbReference>
<dbReference type="Pfam" id="PF12833">
    <property type="entry name" value="HTH_18"/>
    <property type="match status" value="1"/>
</dbReference>
<dbReference type="InterPro" id="IPR009057">
    <property type="entry name" value="Homeodomain-like_sf"/>
</dbReference>
<evidence type="ECO:0000256" key="1">
    <source>
        <dbReference type="ARBA" id="ARBA00023015"/>
    </source>
</evidence>
<keyword evidence="3" id="KW-0804">Transcription</keyword>
<dbReference type="AlphaFoldDB" id="A0A1I3I9R5"/>
<keyword evidence="1" id="KW-0805">Transcription regulation</keyword>
<dbReference type="PANTHER" id="PTHR47894">
    <property type="entry name" value="HTH-TYPE TRANSCRIPTIONAL REGULATOR GADX"/>
    <property type="match status" value="1"/>
</dbReference>
<keyword evidence="6" id="KW-1185">Reference proteome</keyword>
<gene>
    <name evidence="5" type="ORF">SAMN05216602_1522</name>
</gene>
<dbReference type="PROSITE" id="PS01124">
    <property type="entry name" value="HTH_ARAC_FAMILY_2"/>
    <property type="match status" value="1"/>
</dbReference>
<dbReference type="InterPro" id="IPR020449">
    <property type="entry name" value="Tscrpt_reg_AraC-type_HTH"/>
</dbReference>
<reference evidence="6" key="1">
    <citation type="submission" date="2016-10" db="EMBL/GenBank/DDBJ databases">
        <authorList>
            <person name="Varghese N."/>
            <person name="Submissions S."/>
        </authorList>
    </citation>
    <scope>NUCLEOTIDE SEQUENCE [LARGE SCALE GENOMIC DNA]</scope>
    <source>
        <strain evidence="6">LMG 22563</strain>
    </source>
</reference>
<dbReference type="EMBL" id="FORC01000001">
    <property type="protein sequence ID" value="SFI44577.1"/>
    <property type="molecule type" value="Genomic_DNA"/>
</dbReference>
<evidence type="ECO:0000259" key="4">
    <source>
        <dbReference type="PROSITE" id="PS01124"/>
    </source>
</evidence>
<evidence type="ECO:0000256" key="2">
    <source>
        <dbReference type="ARBA" id="ARBA00023125"/>
    </source>
</evidence>
<dbReference type="GO" id="GO:0003700">
    <property type="term" value="F:DNA-binding transcription factor activity"/>
    <property type="evidence" value="ECO:0007669"/>
    <property type="project" value="InterPro"/>
</dbReference>
<feature type="domain" description="HTH araC/xylS-type" evidence="4">
    <location>
        <begin position="40"/>
        <end position="137"/>
    </location>
</feature>
<dbReference type="GO" id="GO:0000976">
    <property type="term" value="F:transcription cis-regulatory region binding"/>
    <property type="evidence" value="ECO:0007669"/>
    <property type="project" value="TreeGrafter"/>
</dbReference>
<protein>
    <submittedName>
        <fullName evidence="5">AraC-type DNA-binding protein</fullName>
    </submittedName>
</protein>